<evidence type="ECO:0000313" key="11">
    <source>
        <dbReference type="Proteomes" id="UP000321485"/>
    </source>
</evidence>
<sequence length="492" mass="55262">MSNLTPVIKSIQDIMRQDSGVDGDAQRISQLTWLLFLKVFDALEEELELTRDDYKSPIAEHLRWRHWAADAEGMTGDALLDFVDKQLFPALKGLSADPQRNPRGYVVRGVFEDAYNYMKSGHLLRQVVNKLNAIDFNRQAERHQFNDLYEKILRDLQSAGNAGEFYTPRAVTQFMVDVTNPQLGESVMDPATGTGGFLVCAIEHLRKQVHNAEQEAVLQNSIRGVEKKQLPHMLCVTNLLLHGIEVPSQIVHDNTLARPLRDYTAADRVNVILTNPPFGGIEEPGIEAGFPADVRTKETADLFLVLIQHLLKPGGRAAVVLPDGFLFGEGVKARIKEQLLQHCNLHTIVRLPNGVFAPYTGIKTNLLFFTKGQPTQHIWYYEHPYPPGVKNYNKTKPIRIEEFDLEKAWWGTEADGFAARVENERAWKVGIDQIKAAGYNLDQKNPHIGEQHSHDPDELLADYARLQAEAQALRDELKGILAQSLAKTAASA</sequence>
<evidence type="ECO:0000313" key="10">
    <source>
        <dbReference type="EMBL" id="TWG39685.1"/>
    </source>
</evidence>
<dbReference type="PRINTS" id="PR00507">
    <property type="entry name" value="N12N6MTFRASE"/>
</dbReference>
<organism evidence="10 11">
    <name type="scientific">Acidovorax delafieldii</name>
    <name type="common">Pseudomonas delafieldii</name>
    <dbReference type="NCBI Taxonomy" id="47920"/>
    <lineage>
        <taxon>Bacteria</taxon>
        <taxon>Pseudomonadati</taxon>
        <taxon>Pseudomonadota</taxon>
        <taxon>Betaproteobacteria</taxon>
        <taxon>Burkholderiales</taxon>
        <taxon>Comamonadaceae</taxon>
        <taxon>Acidovorax</taxon>
    </lineage>
</organism>
<evidence type="ECO:0000256" key="3">
    <source>
        <dbReference type="ARBA" id="ARBA00022603"/>
    </source>
</evidence>
<evidence type="ECO:0000256" key="2">
    <source>
        <dbReference type="ARBA" id="ARBA00011900"/>
    </source>
</evidence>
<dbReference type="GeneID" id="51110624"/>
<dbReference type="InterPro" id="IPR003356">
    <property type="entry name" value="DNA_methylase_A-5"/>
</dbReference>
<protein>
    <recommendedName>
        <fullName evidence="2">site-specific DNA-methyltransferase (adenine-specific)</fullName>
        <ecNumber evidence="2">2.1.1.72</ecNumber>
    </recommendedName>
</protein>
<dbReference type="InterPro" id="IPR002052">
    <property type="entry name" value="DNA_methylase_N6_adenine_CS"/>
</dbReference>
<dbReference type="GO" id="GO:0032259">
    <property type="term" value="P:methylation"/>
    <property type="evidence" value="ECO:0007669"/>
    <property type="project" value="UniProtKB-KW"/>
</dbReference>
<evidence type="ECO:0000256" key="4">
    <source>
        <dbReference type="ARBA" id="ARBA00022679"/>
    </source>
</evidence>
<dbReference type="GO" id="GO:0003677">
    <property type="term" value="F:DNA binding"/>
    <property type="evidence" value="ECO:0007669"/>
    <property type="project" value="InterPro"/>
</dbReference>
<dbReference type="RefSeq" id="WP_146870490.1">
    <property type="nucleotide sequence ID" value="NZ_VJWE01000011.1"/>
</dbReference>
<gene>
    <name evidence="10" type="ORF">ATF69_1557</name>
</gene>
<dbReference type="InterPro" id="IPR038333">
    <property type="entry name" value="T1MK-like_N_sf"/>
</dbReference>
<reference evidence="10 11" key="1">
    <citation type="journal article" date="2015" name="Stand. Genomic Sci.">
        <title>Genomic Encyclopedia of Bacterial and Archaeal Type Strains, Phase III: the genomes of soil and plant-associated and newly described type strains.</title>
        <authorList>
            <person name="Whitman W.B."/>
            <person name="Woyke T."/>
            <person name="Klenk H.P."/>
            <person name="Zhou Y."/>
            <person name="Lilburn T.G."/>
            <person name="Beck B.J."/>
            <person name="De Vos P."/>
            <person name="Vandamme P."/>
            <person name="Eisen J.A."/>
            <person name="Garrity G."/>
            <person name="Hugenholtz P."/>
            <person name="Kyrpides N.C."/>
        </authorList>
    </citation>
    <scope>NUCLEOTIDE SEQUENCE [LARGE SCALE GENOMIC DNA]</scope>
    <source>
        <strain evidence="10 11">DSM 64</strain>
    </source>
</reference>
<dbReference type="PROSITE" id="PS00092">
    <property type="entry name" value="N6_MTASE"/>
    <property type="match status" value="1"/>
</dbReference>
<comment type="caution">
    <text evidence="10">The sequence shown here is derived from an EMBL/GenBank/DDBJ whole genome shotgun (WGS) entry which is preliminary data.</text>
</comment>
<dbReference type="Pfam" id="PF02384">
    <property type="entry name" value="N6_Mtase"/>
    <property type="match status" value="1"/>
</dbReference>
<dbReference type="SUPFAM" id="SSF53335">
    <property type="entry name" value="S-adenosyl-L-methionine-dependent methyltransferases"/>
    <property type="match status" value="1"/>
</dbReference>
<dbReference type="InterPro" id="IPR029063">
    <property type="entry name" value="SAM-dependent_MTases_sf"/>
</dbReference>
<evidence type="ECO:0000259" key="8">
    <source>
        <dbReference type="Pfam" id="PF02384"/>
    </source>
</evidence>
<dbReference type="PANTHER" id="PTHR42933:SF4">
    <property type="entry name" value="TYPE I RESTRICTION ENZYME ECOKI METHYLASE SUBUNIT"/>
    <property type="match status" value="1"/>
</dbReference>
<dbReference type="GO" id="GO:0008170">
    <property type="term" value="F:N-methyltransferase activity"/>
    <property type="evidence" value="ECO:0007669"/>
    <property type="project" value="InterPro"/>
</dbReference>
<comment type="similarity">
    <text evidence="1">Belongs to the N(4)/N(6)-methyltransferase family.</text>
</comment>
<dbReference type="Proteomes" id="UP000321485">
    <property type="component" value="Unassembled WGS sequence"/>
</dbReference>
<dbReference type="PANTHER" id="PTHR42933">
    <property type="entry name" value="SLR6095 PROTEIN"/>
    <property type="match status" value="1"/>
</dbReference>
<evidence type="ECO:0000256" key="6">
    <source>
        <dbReference type="ARBA" id="ARBA00022747"/>
    </source>
</evidence>
<keyword evidence="4" id="KW-0808">Transferase</keyword>
<dbReference type="Gene3D" id="1.20.1260.30">
    <property type="match status" value="1"/>
</dbReference>
<feature type="domain" description="DNA methylase adenine-specific" evidence="8">
    <location>
        <begin position="141"/>
        <end position="453"/>
    </location>
</feature>
<evidence type="ECO:0000256" key="7">
    <source>
        <dbReference type="ARBA" id="ARBA00047942"/>
    </source>
</evidence>
<evidence type="ECO:0000259" key="9">
    <source>
        <dbReference type="Pfam" id="PF12161"/>
    </source>
</evidence>
<proteinExistence type="inferred from homology"/>
<dbReference type="GO" id="GO:0009307">
    <property type="term" value="P:DNA restriction-modification system"/>
    <property type="evidence" value="ECO:0007669"/>
    <property type="project" value="UniProtKB-KW"/>
</dbReference>
<dbReference type="InterPro" id="IPR051537">
    <property type="entry name" value="DNA_Adenine_Mtase"/>
</dbReference>
<accession>A0A561XU93</accession>
<evidence type="ECO:0000256" key="5">
    <source>
        <dbReference type="ARBA" id="ARBA00022691"/>
    </source>
</evidence>
<dbReference type="Gene3D" id="3.40.50.150">
    <property type="entry name" value="Vaccinia Virus protein VP39"/>
    <property type="match status" value="1"/>
</dbReference>
<dbReference type="EC" id="2.1.1.72" evidence="2"/>
<keyword evidence="3" id="KW-0489">Methyltransferase</keyword>
<name>A0A561XU93_ACIDE</name>
<dbReference type="Pfam" id="PF12161">
    <property type="entry name" value="HsdM_N"/>
    <property type="match status" value="1"/>
</dbReference>
<dbReference type="EMBL" id="VJWE01000011">
    <property type="protein sequence ID" value="TWG39685.1"/>
    <property type="molecule type" value="Genomic_DNA"/>
</dbReference>
<feature type="domain" description="N6 adenine-specific DNA methyltransferase N-terminal" evidence="9">
    <location>
        <begin position="7"/>
        <end position="131"/>
    </location>
</feature>
<comment type="catalytic activity">
    <reaction evidence="7">
        <text>a 2'-deoxyadenosine in DNA + S-adenosyl-L-methionine = an N(6)-methyl-2'-deoxyadenosine in DNA + S-adenosyl-L-homocysteine + H(+)</text>
        <dbReference type="Rhea" id="RHEA:15197"/>
        <dbReference type="Rhea" id="RHEA-COMP:12418"/>
        <dbReference type="Rhea" id="RHEA-COMP:12419"/>
        <dbReference type="ChEBI" id="CHEBI:15378"/>
        <dbReference type="ChEBI" id="CHEBI:57856"/>
        <dbReference type="ChEBI" id="CHEBI:59789"/>
        <dbReference type="ChEBI" id="CHEBI:90615"/>
        <dbReference type="ChEBI" id="CHEBI:90616"/>
        <dbReference type="EC" id="2.1.1.72"/>
    </reaction>
</comment>
<keyword evidence="6" id="KW-0680">Restriction system</keyword>
<keyword evidence="5" id="KW-0949">S-adenosyl-L-methionine</keyword>
<dbReference type="InterPro" id="IPR022749">
    <property type="entry name" value="D12N6_MeTrfase_N"/>
</dbReference>
<dbReference type="GO" id="GO:0009007">
    <property type="term" value="F:site-specific DNA-methyltransferase (adenine-specific) activity"/>
    <property type="evidence" value="ECO:0007669"/>
    <property type="project" value="UniProtKB-EC"/>
</dbReference>
<dbReference type="AlphaFoldDB" id="A0A561XU93"/>
<evidence type="ECO:0000256" key="1">
    <source>
        <dbReference type="ARBA" id="ARBA00006594"/>
    </source>
</evidence>